<sequence>MPQCFREPASELAIAGADMGALASGPMQPVDVVLAVMCAAANLAMAAVLLVRSRGGTAVPRIFGRQQPLPRLRAAMHACLGLGLGVGLLVKDVFPPDSTGDAVVFHVVRILLVAAVVTALLNAFRYPRSLSGEAACQGR</sequence>
<feature type="transmembrane region" description="Helical" evidence="1">
    <location>
        <begin position="32"/>
        <end position="51"/>
    </location>
</feature>
<protein>
    <submittedName>
        <fullName evidence="2">Uncharacterized protein</fullName>
    </submittedName>
</protein>
<accession>A0A328NLT8</accession>
<keyword evidence="1" id="KW-0472">Membrane</keyword>
<feature type="transmembrane region" description="Helical" evidence="1">
    <location>
        <begin position="102"/>
        <end position="124"/>
    </location>
</feature>
<gene>
    <name evidence="2" type="ORF">PSN13_03234</name>
</gene>
<organism evidence="2 3">
    <name type="scientific">Micromonospora saelicesensis</name>
    <dbReference type="NCBI Taxonomy" id="285676"/>
    <lineage>
        <taxon>Bacteria</taxon>
        <taxon>Bacillati</taxon>
        <taxon>Actinomycetota</taxon>
        <taxon>Actinomycetes</taxon>
        <taxon>Micromonosporales</taxon>
        <taxon>Micromonosporaceae</taxon>
        <taxon>Micromonospora</taxon>
    </lineage>
</organism>
<proteinExistence type="predicted"/>
<feature type="transmembrane region" description="Helical" evidence="1">
    <location>
        <begin position="72"/>
        <end position="90"/>
    </location>
</feature>
<dbReference type="AlphaFoldDB" id="A0A328NLT8"/>
<dbReference type="EMBL" id="PYAG01000012">
    <property type="protein sequence ID" value="RAO34367.1"/>
    <property type="molecule type" value="Genomic_DNA"/>
</dbReference>
<keyword evidence="1" id="KW-0812">Transmembrane</keyword>
<keyword evidence="1" id="KW-1133">Transmembrane helix</keyword>
<evidence type="ECO:0000313" key="3">
    <source>
        <dbReference type="Proteomes" id="UP000249419"/>
    </source>
</evidence>
<evidence type="ECO:0000313" key="2">
    <source>
        <dbReference type="EMBL" id="RAO34367.1"/>
    </source>
</evidence>
<name>A0A328NLT8_9ACTN</name>
<dbReference type="Proteomes" id="UP000249419">
    <property type="component" value="Unassembled WGS sequence"/>
</dbReference>
<comment type="caution">
    <text evidence="2">The sequence shown here is derived from an EMBL/GenBank/DDBJ whole genome shotgun (WGS) entry which is preliminary data.</text>
</comment>
<reference evidence="2 3" key="1">
    <citation type="submission" date="2018-03" db="EMBL/GenBank/DDBJ databases">
        <title>Defining the species Micromonospora saelicesensis and Micromonospora noduli under the framework of genomics.</title>
        <authorList>
            <person name="Riesco R."/>
            <person name="Trujillo M.E."/>
        </authorList>
    </citation>
    <scope>NUCLEOTIDE SEQUENCE [LARGE SCALE GENOMIC DNA]</scope>
    <source>
        <strain evidence="2 3">PSN13</strain>
    </source>
</reference>
<evidence type="ECO:0000256" key="1">
    <source>
        <dbReference type="SAM" id="Phobius"/>
    </source>
</evidence>